<keyword evidence="1" id="KW-0378">Hydrolase</keyword>
<dbReference type="GO" id="GO:0003677">
    <property type="term" value="F:DNA binding"/>
    <property type="evidence" value="ECO:0007669"/>
    <property type="project" value="UniProtKB-UniRule"/>
</dbReference>
<dbReference type="RefSeq" id="XP_009797105.1">
    <property type="nucleotide sequence ID" value="XM_009798803.1"/>
</dbReference>
<keyword evidence="1" id="KW-0547">Nucleotide-binding</keyword>
<evidence type="ECO:0000259" key="2">
    <source>
        <dbReference type="Pfam" id="PF13087"/>
    </source>
</evidence>
<dbReference type="InterPro" id="IPR041679">
    <property type="entry name" value="DNA2/NAM7-like_C"/>
</dbReference>
<keyword evidence="1" id="KW-0411">Iron-sulfur</keyword>
<sequence>KTNDNIRFTIQVSLGPLTFASKFVLVGDHYQLPPLVQSAEARENGMAVSLFCRLSEAHPQAICTLQSQYRMCAAIMELSNALIYGHRLRCGSSQVEKAKIKYTALPSGPTWIKEALNPDRPVVFINTDLLLAFETNDRKAVNNPMEANIIAEIVPRLLSRGILEEDIGIITPYNSQADLIRQSVSTSVEIHTIDKYQGRDKDCILLSFVRSSENPRNYVSSLLGDWHRINVALTRAKKKLIMVGSFLSRAKLTNICTSDLFVYEIFADTQQNNQVSALAENAGQGFSNS</sequence>
<dbReference type="InterPro" id="IPR047187">
    <property type="entry name" value="SF1_C_Upf1"/>
</dbReference>
<keyword evidence="1" id="KW-0067">ATP-binding</keyword>
<dbReference type="SUPFAM" id="SSF52540">
    <property type="entry name" value="P-loop containing nucleoside triphosphate hydrolases"/>
    <property type="match status" value="1"/>
</dbReference>
<keyword evidence="1" id="KW-0408">Iron</keyword>
<reference evidence="3" key="1">
    <citation type="journal article" date="2013" name="Genome Biol.">
        <title>Reference genomes and transcriptomes of Nicotiana sylvestris and Nicotiana tomentosiformis.</title>
        <authorList>
            <person name="Sierro N."/>
            <person name="Battey J.N."/>
            <person name="Ouadi S."/>
            <person name="Bovet L."/>
            <person name="Goepfert S."/>
            <person name="Bakaher N."/>
            <person name="Peitsch M.C."/>
            <person name="Ivanov N.V."/>
        </authorList>
    </citation>
    <scope>NUCLEOTIDE SEQUENCE [LARGE SCALE GENOMIC DNA]</scope>
</reference>
<dbReference type="PANTHER" id="PTHR10887">
    <property type="entry name" value="DNA2/NAM7 HELICASE FAMILY"/>
    <property type="match status" value="1"/>
</dbReference>
<dbReference type="EC" id="3.1.-.-" evidence="1"/>
<keyword evidence="1" id="KW-0540">Nuclease</keyword>
<keyword evidence="1" id="KW-0238">DNA-binding</keyword>
<dbReference type="GO" id="GO:0017108">
    <property type="term" value="F:5'-flap endonuclease activity"/>
    <property type="evidence" value="ECO:0007669"/>
    <property type="project" value="UniProtKB-UniRule"/>
</dbReference>
<dbReference type="GO" id="GO:0071932">
    <property type="term" value="P:replication fork reversal"/>
    <property type="evidence" value="ECO:0007669"/>
    <property type="project" value="TreeGrafter"/>
</dbReference>
<dbReference type="CDD" id="cd18808">
    <property type="entry name" value="SF1_C_Upf1"/>
    <property type="match status" value="1"/>
</dbReference>
<dbReference type="PANTHER" id="PTHR10887:SF433">
    <property type="entry name" value="DNA REPLICATION ATP-DEPENDENT HELICASE_NUCLEASE DNA2"/>
    <property type="match status" value="1"/>
</dbReference>
<dbReference type="GO" id="GO:0051539">
    <property type="term" value="F:4 iron, 4 sulfur cluster binding"/>
    <property type="evidence" value="ECO:0007669"/>
    <property type="project" value="UniProtKB-UniRule"/>
</dbReference>
<feature type="domain" description="DNA2/NAM7 helicase-like C-terminal" evidence="2">
    <location>
        <begin position="47"/>
        <end position="245"/>
    </location>
</feature>
<keyword evidence="1" id="KW-0235">DNA replication</keyword>
<evidence type="ECO:0000313" key="4">
    <source>
        <dbReference type="RefSeq" id="XP_009797105.1"/>
    </source>
</evidence>
<comment type="similarity">
    <text evidence="1">Belongs to the DNA2/NAM7 helicase family.</text>
</comment>
<dbReference type="InterPro" id="IPR027417">
    <property type="entry name" value="P-loop_NTPase"/>
</dbReference>
<protein>
    <recommendedName>
        <fullName evidence="1">DNA replication ATP-dependent helicase/nuclease</fullName>
        <ecNumber evidence="1">3.1.-.-</ecNumber>
        <ecNumber evidence="1">3.6.4.12</ecNumber>
    </recommendedName>
</protein>
<dbReference type="GO" id="GO:0005634">
    <property type="term" value="C:nucleus"/>
    <property type="evidence" value="ECO:0007669"/>
    <property type="project" value="UniProtKB-SubCell"/>
</dbReference>
<gene>
    <name evidence="4" type="primary">LOC104243592</name>
</gene>
<comment type="function">
    <text evidence="1">Key enzyme involved in DNA replication and DNA repair. Involved in Okazaki fragments processing by cleaving long flaps that escape FEN1: flaps that are longer than 27 nucleotides are coated by replication protein A complex (RPA), leading to recruit DNA2 which cleaves the flap until it is too short to bind RPA and becomes a substrate for FEN1. Also involved in 5'-end resection of DNA during double-strand break (DSB) repair by mediating the cleavage of 5'-ssDNA.</text>
</comment>
<keyword evidence="1" id="KW-0479">Metal-binding</keyword>
<dbReference type="GO" id="GO:0005694">
    <property type="term" value="C:chromosome"/>
    <property type="evidence" value="ECO:0007669"/>
    <property type="project" value="UniProtKB-SubCell"/>
</dbReference>
<proteinExistence type="inferred from homology"/>
<organism evidence="3 4">
    <name type="scientific">Nicotiana sylvestris</name>
    <name type="common">Wood tobacco</name>
    <name type="synonym">South American tobacco</name>
    <dbReference type="NCBI Taxonomy" id="4096"/>
    <lineage>
        <taxon>Eukaryota</taxon>
        <taxon>Viridiplantae</taxon>
        <taxon>Streptophyta</taxon>
        <taxon>Embryophyta</taxon>
        <taxon>Tracheophyta</taxon>
        <taxon>Spermatophyta</taxon>
        <taxon>Magnoliopsida</taxon>
        <taxon>eudicotyledons</taxon>
        <taxon>Gunneridae</taxon>
        <taxon>Pentapetalae</taxon>
        <taxon>asterids</taxon>
        <taxon>lamiids</taxon>
        <taxon>Solanales</taxon>
        <taxon>Solanaceae</taxon>
        <taxon>Nicotianoideae</taxon>
        <taxon>Nicotianeae</taxon>
        <taxon>Nicotiana</taxon>
    </lineage>
</organism>
<reference evidence="4" key="2">
    <citation type="submission" date="2025-08" db="UniProtKB">
        <authorList>
            <consortium name="RefSeq"/>
        </authorList>
    </citation>
    <scope>IDENTIFICATION</scope>
    <source>
        <tissue evidence="4">Leaf</tissue>
    </source>
</reference>
<dbReference type="GO" id="GO:0017116">
    <property type="term" value="F:single-stranded DNA helicase activity"/>
    <property type="evidence" value="ECO:0007669"/>
    <property type="project" value="UniProtKB-UniRule"/>
</dbReference>
<dbReference type="GO" id="GO:0005737">
    <property type="term" value="C:cytoplasm"/>
    <property type="evidence" value="ECO:0007669"/>
    <property type="project" value="TreeGrafter"/>
</dbReference>
<keyword evidence="1" id="KW-0539">Nucleus</keyword>
<dbReference type="STRING" id="4096.A0A1U7YE82"/>
<evidence type="ECO:0000313" key="3">
    <source>
        <dbReference type="Proteomes" id="UP000189701"/>
    </source>
</evidence>
<dbReference type="Proteomes" id="UP000189701">
    <property type="component" value="Unplaced"/>
</dbReference>
<dbReference type="GO" id="GO:0005524">
    <property type="term" value="F:ATP binding"/>
    <property type="evidence" value="ECO:0007669"/>
    <property type="project" value="UniProtKB-UniRule"/>
</dbReference>
<keyword evidence="1" id="KW-0004">4Fe-4S</keyword>
<evidence type="ECO:0000256" key="1">
    <source>
        <dbReference type="RuleBase" id="RU367041"/>
    </source>
</evidence>
<name>A0A1U7YE82_NICSY</name>
<keyword evidence="1" id="KW-0158">Chromosome</keyword>
<dbReference type="eggNOG" id="KOG1805">
    <property type="taxonomic scope" value="Eukaryota"/>
</dbReference>
<dbReference type="InterPro" id="IPR045055">
    <property type="entry name" value="DNA2/NAM7-like"/>
</dbReference>
<dbReference type="AlphaFoldDB" id="A0A1U7YE82"/>
<comment type="catalytic activity">
    <reaction evidence="1">
        <text>ATP + H2O = ADP + phosphate + H(+)</text>
        <dbReference type="Rhea" id="RHEA:13065"/>
        <dbReference type="ChEBI" id="CHEBI:15377"/>
        <dbReference type="ChEBI" id="CHEBI:15378"/>
        <dbReference type="ChEBI" id="CHEBI:30616"/>
        <dbReference type="ChEBI" id="CHEBI:43474"/>
        <dbReference type="ChEBI" id="CHEBI:456216"/>
        <dbReference type="EC" id="3.6.4.12"/>
    </reaction>
</comment>
<dbReference type="GO" id="GO:0033567">
    <property type="term" value="P:DNA replication, Okazaki fragment processing"/>
    <property type="evidence" value="ECO:0007669"/>
    <property type="project" value="UniProtKB-UniRule"/>
</dbReference>
<comment type="subcellular location">
    <subcellularLocation>
        <location evidence="1">Nucleus</location>
    </subcellularLocation>
    <subcellularLocation>
        <location evidence="1">Chromosome</location>
    </subcellularLocation>
</comment>
<dbReference type="Gene3D" id="3.40.50.300">
    <property type="entry name" value="P-loop containing nucleotide triphosphate hydrolases"/>
    <property type="match status" value="2"/>
</dbReference>
<keyword evidence="1" id="KW-0347">Helicase</keyword>
<keyword evidence="3" id="KW-1185">Reference proteome</keyword>
<keyword evidence="1" id="KW-0227">DNA damage</keyword>
<feature type="non-terminal residue" evidence="4">
    <location>
        <position position="1"/>
    </location>
</feature>
<keyword evidence="1" id="KW-0511">Multifunctional enzyme</keyword>
<dbReference type="GO" id="GO:0016887">
    <property type="term" value="F:ATP hydrolysis activity"/>
    <property type="evidence" value="ECO:0007669"/>
    <property type="project" value="RHEA"/>
</dbReference>
<dbReference type="EC" id="3.6.4.12" evidence="1"/>
<dbReference type="GO" id="GO:0046872">
    <property type="term" value="F:metal ion binding"/>
    <property type="evidence" value="ECO:0007669"/>
    <property type="project" value="UniProtKB-UniRule"/>
</dbReference>
<dbReference type="GO" id="GO:0006281">
    <property type="term" value="P:DNA repair"/>
    <property type="evidence" value="ECO:0007669"/>
    <property type="project" value="UniProtKB-KW"/>
</dbReference>
<dbReference type="Pfam" id="PF13087">
    <property type="entry name" value="AAA_12"/>
    <property type="match status" value="1"/>
</dbReference>
<accession>A0A1U7YE82</accession>
<keyword evidence="1" id="KW-0234">DNA repair</keyword>